<keyword evidence="9" id="KW-1185">Reference proteome</keyword>
<proteinExistence type="predicted"/>
<organism evidence="8 9">
    <name type="scientific">Parelaphostrongylus tenuis</name>
    <name type="common">Meningeal worm</name>
    <dbReference type="NCBI Taxonomy" id="148309"/>
    <lineage>
        <taxon>Eukaryota</taxon>
        <taxon>Metazoa</taxon>
        <taxon>Ecdysozoa</taxon>
        <taxon>Nematoda</taxon>
        <taxon>Chromadorea</taxon>
        <taxon>Rhabditida</taxon>
        <taxon>Rhabditina</taxon>
        <taxon>Rhabditomorpha</taxon>
        <taxon>Strongyloidea</taxon>
        <taxon>Metastrongylidae</taxon>
        <taxon>Parelaphostrongylus</taxon>
    </lineage>
</organism>
<evidence type="ECO:0000256" key="6">
    <source>
        <dbReference type="SAM" id="MobiDB-lite"/>
    </source>
</evidence>
<keyword evidence="5" id="KW-0472">Membrane</keyword>
<feature type="compositionally biased region" description="Acidic residues" evidence="6">
    <location>
        <begin position="27"/>
        <end position="38"/>
    </location>
</feature>
<feature type="compositionally biased region" description="Basic and acidic residues" evidence="6">
    <location>
        <begin position="46"/>
        <end position="61"/>
    </location>
</feature>
<dbReference type="InterPro" id="IPR037721">
    <property type="entry name" value="Ferlin"/>
</dbReference>
<dbReference type="PANTHER" id="PTHR12546">
    <property type="entry name" value="FER-1-LIKE"/>
    <property type="match status" value="1"/>
</dbReference>
<dbReference type="GO" id="GO:0016020">
    <property type="term" value="C:membrane"/>
    <property type="evidence" value="ECO:0007669"/>
    <property type="project" value="UniProtKB-SubCell"/>
</dbReference>
<evidence type="ECO:0000313" key="9">
    <source>
        <dbReference type="Proteomes" id="UP001196413"/>
    </source>
</evidence>
<dbReference type="SUPFAM" id="SSF49562">
    <property type="entry name" value="C2 domain (Calcium/lipid-binding domain, CaLB)"/>
    <property type="match status" value="1"/>
</dbReference>
<evidence type="ECO:0000313" key="8">
    <source>
        <dbReference type="EMBL" id="KAJ1369756.1"/>
    </source>
</evidence>
<dbReference type="Pfam" id="PF00168">
    <property type="entry name" value="C2"/>
    <property type="match status" value="1"/>
</dbReference>
<dbReference type="Proteomes" id="UP001196413">
    <property type="component" value="Unassembled WGS sequence"/>
</dbReference>
<keyword evidence="3" id="KW-0677">Repeat</keyword>
<dbReference type="PANTHER" id="PTHR12546:SF33">
    <property type="entry name" value="SPERM VESICLE FUSION PROTEIN FER-1"/>
    <property type="match status" value="1"/>
</dbReference>
<comment type="subcellular location">
    <subcellularLocation>
        <location evidence="1">Membrane</location>
        <topology evidence="1">Single-pass membrane protein</topology>
    </subcellularLocation>
</comment>
<dbReference type="GO" id="GO:0061025">
    <property type="term" value="P:membrane fusion"/>
    <property type="evidence" value="ECO:0007669"/>
    <property type="project" value="TreeGrafter"/>
</dbReference>
<comment type="caution">
    <text evidence="8">The sequence shown here is derived from an EMBL/GenBank/DDBJ whole genome shotgun (WGS) entry which is preliminary data.</text>
</comment>
<dbReference type="InterPro" id="IPR000008">
    <property type="entry name" value="C2_dom"/>
</dbReference>
<reference evidence="8" key="1">
    <citation type="submission" date="2021-06" db="EMBL/GenBank/DDBJ databases">
        <title>Parelaphostrongylus tenuis whole genome reference sequence.</title>
        <authorList>
            <person name="Garwood T.J."/>
            <person name="Larsen P.A."/>
            <person name="Fountain-Jones N.M."/>
            <person name="Garbe J.R."/>
            <person name="Macchietto M.G."/>
            <person name="Kania S.A."/>
            <person name="Gerhold R.W."/>
            <person name="Richards J.E."/>
            <person name="Wolf T.M."/>
        </authorList>
    </citation>
    <scope>NUCLEOTIDE SEQUENCE</scope>
    <source>
        <strain evidence="8">MNPRO001-30</strain>
        <tissue evidence="8">Meninges</tissue>
    </source>
</reference>
<dbReference type="AlphaFoldDB" id="A0AAD5WH61"/>
<evidence type="ECO:0000256" key="3">
    <source>
        <dbReference type="ARBA" id="ARBA00022737"/>
    </source>
</evidence>
<feature type="region of interest" description="Disordered" evidence="6">
    <location>
        <begin position="1"/>
        <end position="71"/>
    </location>
</feature>
<gene>
    <name evidence="8" type="ORF">KIN20_031306</name>
</gene>
<evidence type="ECO:0000256" key="5">
    <source>
        <dbReference type="ARBA" id="ARBA00023136"/>
    </source>
</evidence>
<evidence type="ECO:0000256" key="1">
    <source>
        <dbReference type="ARBA" id="ARBA00004167"/>
    </source>
</evidence>
<dbReference type="EMBL" id="JAHQIW010006674">
    <property type="protein sequence ID" value="KAJ1369756.1"/>
    <property type="molecule type" value="Genomic_DNA"/>
</dbReference>
<protein>
    <recommendedName>
        <fullName evidence="7">C2 domain-containing protein</fullName>
    </recommendedName>
</protein>
<accession>A0AAD5WH61</accession>
<evidence type="ECO:0000256" key="2">
    <source>
        <dbReference type="ARBA" id="ARBA00022692"/>
    </source>
</evidence>
<dbReference type="Gene3D" id="2.60.40.150">
    <property type="entry name" value="C2 domain"/>
    <property type="match status" value="1"/>
</dbReference>
<dbReference type="InterPro" id="IPR035892">
    <property type="entry name" value="C2_domain_sf"/>
</dbReference>
<evidence type="ECO:0000259" key="7">
    <source>
        <dbReference type="Pfam" id="PF00168"/>
    </source>
</evidence>
<keyword evidence="2" id="KW-0812">Transmembrane</keyword>
<evidence type="ECO:0000256" key="4">
    <source>
        <dbReference type="ARBA" id="ARBA00022989"/>
    </source>
</evidence>
<dbReference type="GO" id="GO:0007009">
    <property type="term" value="P:plasma membrane organization"/>
    <property type="evidence" value="ECO:0007669"/>
    <property type="project" value="TreeGrafter"/>
</dbReference>
<feature type="domain" description="C2" evidence="7">
    <location>
        <begin position="103"/>
        <end position="188"/>
    </location>
</feature>
<keyword evidence="4" id="KW-1133">Transmembrane helix</keyword>
<name>A0AAD5WH61_PARTN</name>
<sequence>MRKITETVGKTILKSATTALIPSGPPESEEEPQADDTDTNTIRKQPKADTDTETSDANRDDEGSDSDEDPAARAKLHYGAADKNFGATTFVDADKRTTWNVLLRVIEGRDLMTGALRVRASLDGLQKCTRVSSQGNPVWKQNLIFMLKDISLQKLATDTLTIKVTRAKRFSEKVTGEFACPVGSVVHSPGRVVISKWIALRAPADEEDDEGVYENCGFLKVSINVYSIMDCPARMNDDLDSEEIWCGAQLEEMSLSVTFGAESVESTSEELEMYKMDDDSTEAIIFDQELILPMLWPTVISKIFGTTPGVGAVRGVRRRIYPTDIHRSQLSGSFKDF</sequence>